<dbReference type="EMBL" id="CP006670">
    <property type="protein sequence ID" value="EHR77858.1"/>
    <property type="molecule type" value="Genomic_DNA"/>
</dbReference>
<evidence type="ECO:0000313" key="1">
    <source>
        <dbReference type="EMBL" id="EHR77858.1"/>
    </source>
</evidence>
<dbReference type="STRING" id="523849.OCC_03212"/>
<name>H3ZQ64_THELN</name>
<reference evidence="1 2" key="1">
    <citation type="journal article" date="2012" name="J. Bacteriol.">
        <title>Genome sequence of the model hyperthermophilic archaeon Thermococcus litoralis NS-C.</title>
        <authorList>
            <person name="Gardner A.F."/>
            <person name="Kumar S."/>
            <person name="Perler F.B."/>
        </authorList>
    </citation>
    <scope>NUCLEOTIDE SEQUENCE [LARGE SCALE GENOMIC DNA]</scope>
    <source>
        <strain evidence="2">ATCC 51850 / DSM 5473 / JCM 8560 / NS-C</strain>
    </source>
</reference>
<gene>
    <name evidence="1" type="ORF">OCC_03212</name>
</gene>
<proteinExistence type="predicted"/>
<dbReference type="HOGENOM" id="CLU_2165360_0_0_2"/>
<dbReference type="Proteomes" id="UP000015502">
    <property type="component" value="Chromosome"/>
</dbReference>
<accession>H3ZQ64</accession>
<evidence type="ECO:0000313" key="2">
    <source>
        <dbReference type="Proteomes" id="UP000015502"/>
    </source>
</evidence>
<keyword evidence="2" id="KW-1185">Reference proteome</keyword>
<sequence length="116" mass="13254">MTMDDESSSSFWLSKILKSKKKEGVIEQKITEDAYRDLKALLMRAKPDVIGDKIILKLPNGTVELTREKLRIVADKKEHAEKILRNLHHYSMPPGLWPAYGLSYSIKKGSLLKSRS</sequence>
<organism evidence="1 2">
    <name type="scientific">Thermococcus litoralis (strain ATCC 51850 / DSM 5473 / JCM 8560 / NS-C)</name>
    <dbReference type="NCBI Taxonomy" id="523849"/>
    <lineage>
        <taxon>Archaea</taxon>
        <taxon>Methanobacteriati</taxon>
        <taxon>Methanobacteriota</taxon>
        <taxon>Thermococci</taxon>
        <taxon>Thermococcales</taxon>
        <taxon>Thermococcaceae</taxon>
        <taxon>Thermococcus</taxon>
    </lineage>
</organism>
<dbReference type="AlphaFoldDB" id="H3ZQ64"/>
<dbReference type="PaxDb" id="523849-OCC_03212"/>
<protein>
    <submittedName>
        <fullName evidence="1">Uncharacterized protein</fullName>
    </submittedName>
</protein>
<dbReference type="KEGG" id="tlt:OCC_03212"/>